<dbReference type="PANTHER" id="PTHR48081">
    <property type="entry name" value="AB HYDROLASE SUPERFAMILY PROTEIN C4A8.06C"/>
    <property type="match status" value="1"/>
</dbReference>
<evidence type="ECO:0000259" key="3">
    <source>
        <dbReference type="Pfam" id="PF07859"/>
    </source>
</evidence>
<feature type="domain" description="Alpha/beta hydrolase fold-3" evidence="3">
    <location>
        <begin position="91"/>
        <end position="284"/>
    </location>
</feature>
<evidence type="ECO:0000256" key="2">
    <source>
        <dbReference type="SAM" id="SignalP"/>
    </source>
</evidence>
<dbReference type="KEGG" id="lpy:FIV34_17695"/>
<keyword evidence="2" id="KW-0732">Signal</keyword>
<dbReference type="AlphaFoldDB" id="A0A4Y5Z6U9"/>
<keyword evidence="5" id="KW-1185">Reference proteome</keyword>
<gene>
    <name evidence="4" type="ORF">FIV34_17695</name>
</gene>
<feature type="signal peptide" evidence="2">
    <location>
        <begin position="1"/>
        <end position="24"/>
    </location>
</feature>
<proteinExistence type="predicted"/>
<sequence>MKALPTFAALWLCVIGMLPLSARAATQPTGVWQPVAPLKQVNLWPSGVQIAQPENDGPESFDGHTVRNVTVPTMTVSPPKGKANGTSVVVFPGGGFSVLAMDIEGTEICDWLTSKGITCVLLKYRVPVSGPQWDGSCHCRREPTVHMATQDAQRAIVLLRHQAKALGIDPHRVGVIGFSAGGHMVAEVSNEKGIIYRPVDDADKESARPDFAIAGYPGHLWEGKGLVLNPTLHVTSAAPPTFIVQAEDDPVDSVRQSLTYYLALKEANVPVEMHLYAVGKHAFALRHPELPIGAWPVLAESWMRSIGVL</sequence>
<keyword evidence="1 4" id="KW-0378">Hydrolase</keyword>
<reference evidence="4 5" key="1">
    <citation type="submission" date="2019-06" db="EMBL/GenBank/DDBJ databases">
        <title>A complete genome sequence for Luteibacter pinisoli MAH-14.</title>
        <authorList>
            <person name="Baltrus D.A."/>
        </authorList>
    </citation>
    <scope>NUCLEOTIDE SEQUENCE [LARGE SCALE GENOMIC DNA]</scope>
    <source>
        <strain evidence="4 5">MAH-14</strain>
    </source>
</reference>
<dbReference type="InterPro" id="IPR029058">
    <property type="entry name" value="AB_hydrolase_fold"/>
</dbReference>
<name>A0A4Y5Z6U9_9GAMM</name>
<dbReference type="SUPFAM" id="SSF53474">
    <property type="entry name" value="alpha/beta-Hydrolases"/>
    <property type="match status" value="1"/>
</dbReference>
<dbReference type="Pfam" id="PF07859">
    <property type="entry name" value="Abhydrolase_3"/>
    <property type="match status" value="1"/>
</dbReference>
<feature type="chain" id="PRO_5021244350" evidence="2">
    <location>
        <begin position="25"/>
        <end position="309"/>
    </location>
</feature>
<dbReference type="Proteomes" id="UP000316093">
    <property type="component" value="Chromosome"/>
</dbReference>
<dbReference type="Gene3D" id="3.40.50.1820">
    <property type="entry name" value="alpha/beta hydrolase"/>
    <property type="match status" value="1"/>
</dbReference>
<evidence type="ECO:0000313" key="4">
    <source>
        <dbReference type="EMBL" id="QDE40914.1"/>
    </source>
</evidence>
<dbReference type="RefSeq" id="WP_139984839.1">
    <property type="nucleotide sequence ID" value="NZ_CP041046.1"/>
</dbReference>
<evidence type="ECO:0000313" key="5">
    <source>
        <dbReference type="Proteomes" id="UP000316093"/>
    </source>
</evidence>
<dbReference type="PANTHER" id="PTHR48081:SF6">
    <property type="entry name" value="PEPTIDASE S9 PROLYL OLIGOPEPTIDASE CATALYTIC DOMAIN-CONTAINING PROTEIN"/>
    <property type="match status" value="1"/>
</dbReference>
<evidence type="ECO:0000256" key="1">
    <source>
        <dbReference type="ARBA" id="ARBA00022801"/>
    </source>
</evidence>
<dbReference type="InterPro" id="IPR050300">
    <property type="entry name" value="GDXG_lipolytic_enzyme"/>
</dbReference>
<dbReference type="GO" id="GO:0016787">
    <property type="term" value="F:hydrolase activity"/>
    <property type="evidence" value="ECO:0007669"/>
    <property type="project" value="UniProtKB-KW"/>
</dbReference>
<dbReference type="EMBL" id="CP041046">
    <property type="protein sequence ID" value="QDE40914.1"/>
    <property type="molecule type" value="Genomic_DNA"/>
</dbReference>
<protein>
    <submittedName>
        <fullName evidence="4">Alpha/beta hydrolase</fullName>
    </submittedName>
</protein>
<dbReference type="InterPro" id="IPR013094">
    <property type="entry name" value="AB_hydrolase_3"/>
</dbReference>
<accession>A0A4Y5Z6U9</accession>
<organism evidence="4 5">
    <name type="scientific">Luteibacter pinisoli</name>
    <dbReference type="NCBI Taxonomy" id="2589080"/>
    <lineage>
        <taxon>Bacteria</taxon>
        <taxon>Pseudomonadati</taxon>
        <taxon>Pseudomonadota</taxon>
        <taxon>Gammaproteobacteria</taxon>
        <taxon>Lysobacterales</taxon>
        <taxon>Rhodanobacteraceae</taxon>
        <taxon>Luteibacter</taxon>
    </lineage>
</organism>
<dbReference type="OrthoDB" id="9771666at2"/>